<dbReference type="InterPro" id="IPR023404">
    <property type="entry name" value="rSAM_horseshoe"/>
</dbReference>
<dbReference type="GO" id="GO:0006779">
    <property type="term" value="P:porphyrin-containing compound biosynthetic process"/>
    <property type="evidence" value="ECO:0007669"/>
    <property type="project" value="InterPro"/>
</dbReference>
<dbReference type="InterPro" id="IPR004559">
    <property type="entry name" value="HemW-like"/>
</dbReference>
<dbReference type="Gene3D" id="3.80.30.20">
    <property type="entry name" value="tm_1862 like domain"/>
    <property type="match status" value="1"/>
</dbReference>
<reference evidence="4 5" key="1">
    <citation type="submission" date="2018-11" db="EMBL/GenBank/DDBJ databases">
        <title>Genomic Encyclopedia of Type Strains, Phase IV (KMG-IV): sequencing the most valuable type-strain genomes for metagenomic binning, comparative biology and taxonomic classification.</title>
        <authorList>
            <person name="Goeker M."/>
        </authorList>
    </citation>
    <scope>NUCLEOTIDE SEQUENCE [LARGE SCALE GENOMIC DNA]</scope>
    <source>
        <strain evidence="4 5">DSM 22027</strain>
    </source>
</reference>
<comment type="caution">
    <text evidence="4">The sequence shown here is derived from an EMBL/GenBank/DDBJ whole genome shotgun (WGS) entry which is preliminary data.</text>
</comment>
<protein>
    <recommendedName>
        <fullName evidence="2">Heme chaperone HemW</fullName>
    </recommendedName>
</protein>
<dbReference type="GO" id="GO:0051539">
    <property type="term" value="F:4 iron, 4 sulfur cluster binding"/>
    <property type="evidence" value="ECO:0007669"/>
    <property type="project" value="UniProtKB-UniRule"/>
</dbReference>
<dbReference type="GO" id="GO:0046872">
    <property type="term" value="F:metal ion binding"/>
    <property type="evidence" value="ECO:0007669"/>
    <property type="project" value="UniProtKB-UniRule"/>
</dbReference>
<dbReference type="PANTHER" id="PTHR13932:SF5">
    <property type="entry name" value="RADICAL S-ADENOSYL METHIONINE DOMAIN-CONTAINING PROTEIN 1, MITOCHONDRIAL"/>
    <property type="match status" value="1"/>
</dbReference>
<keyword evidence="2" id="KW-0479">Metal-binding</keyword>
<dbReference type="SFLD" id="SFLDF00562">
    <property type="entry name" value="HemN-like__clustered_with_heat"/>
    <property type="match status" value="1"/>
</dbReference>
<dbReference type="SMART" id="SM00729">
    <property type="entry name" value="Elp3"/>
    <property type="match status" value="1"/>
</dbReference>
<evidence type="ECO:0000256" key="1">
    <source>
        <dbReference type="ARBA" id="ARBA00006100"/>
    </source>
</evidence>
<keyword evidence="2" id="KW-0004">4Fe-4S</keyword>
<dbReference type="AlphaFoldDB" id="A0A3N1VKA3"/>
<dbReference type="Pfam" id="PF06969">
    <property type="entry name" value="HemN_C"/>
    <property type="match status" value="1"/>
</dbReference>
<dbReference type="InterPro" id="IPR034505">
    <property type="entry name" value="Coproporphyrinogen-III_oxidase"/>
</dbReference>
<dbReference type="SFLD" id="SFLDS00029">
    <property type="entry name" value="Radical_SAM"/>
    <property type="match status" value="1"/>
</dbReference>
<dbReference type="Pfam" id="PF04055">
    <property type="entry name" value="Radical_SAM"/>
    <property type="match status" value="1"/>
</dbReference>
<evidence type="ECO:0000259" key="3">
    <source>
        <dbReference type="PROSITE" id="PS51918"/>
    </source>
</evidence>
<sequence length="370" mass="41688">MADGPGLYVHVPFCRGKCAYCAFYSTVQESWMPDYVDALLREADGYRDRFGPVDTLYVGGGTPSLLSAPLLRRMLRGLRRRFAWVEDCEVTLEANPEDVSGDAVALWADEGITRVSVGVQVLDEALLKRLGRRHTACRALEALETLRRAESFHLSVDLMWAVPGQSLSQWMKTLKDVLSFNPEHLSCYELSVEPGTPLANSVAQERLFRPSEDTLCVFFETTSNFLQDRGYIHYEISNYARSEKWMSRHNGKYWRRVPYLGLGPGAHSFDGQRRWANVRSVARYVAQLRDGASCVDFMEELSAEQARLERLFLGFRTREGVPMDVVGADEAAVSAVHKAQADGLVQVRDGFVVPTRNGWLVADRLPLLFP</sequence>
<comment type="subcellular location">
    <subcellularLocation>
        <location evidence="2">Cytoplasm</location>
    </subcellularLocation>
</comment>
<proteinExistence type="inferred from homology"/>
<gene>
    <name evidence="4" type="ORF">EDC27_0508</name>
</gene>
<accession>A0A3N1VKA3</accession>
<evidence type="ECO:0000256" key="2">
    <source>
        <dbReference type="RuleBase" id="RU364116"/>
    </source>
</evidence>
<dbReference type="InterPro" id="IPR058240">
    <property type="entry name" value="rSAM_sf"/>
</dbReference>
<dbReference type="SFLD" id="SFLDG01082">
    <property type="entry name" value="B12-binding_domain_containing"/>
    <property type="match status" value="1"/>
</dbReference>
<dbReference type="PROSITE" id="PS51918">
    <property type="entry name" value="RADICAL_SAM"/>
    <property type="match status" value="1"/>
</dbReference>
<dbReference type="InterPro" id="IPR010723">
    <property type="entry name" value="HemN_C"/>
</dbReference>
<keyword evidence="2" id="KW-0949">S-adenosyl-L-methionine</keyword>
<comment type="similarity">
    <text evidence="1">Belongs to the anaerobic coproporphyrinogen-III oxidase family. HemW subfamily.</text>
</comment>
<keyword evidence="2" id="KW-0349">Heme</keyword>
<evidence type="ECO:0000313" key="4">
    <source>
        <dbReference type="EMBL" id="ROR03246.1"/>
    </source>
</evidence>
<keyword evidence="2" id="KW-0143">Chaperone</keyword>
<feature type="domain" description="Radical SAM core" evidence="3">
    <location>
        <begin position="1"/>
        <end position="232"/>
    </location>
</feature>
<dbReference type="NCBIfam" id="TIGR00539">
    <property type="entry name" value="hemN_rel"/>
    <property type="match status" value="1"/>
</dbReference>
<organism evidence="4 5">
    <name type="scientific">Desulfosoma caldarium</name>
    <dbReference type="NCBI Taxonomy" id="610254"/>
    <lineage>
        <taxon>Bacteria</taxon>
        <taxon>Pseudomonadati</taxon>
        <taxon>Thermodesulfobacteriota</taxon>
        <taxon>Syntrophobacteria</taxon>
        <taxon>Syntrophobacterales</taxon>
        <taxon>Syntrophobacteraceae</taxon>
        <taxon>Desulfosoma</taxon>
    </lineage>
</organism>
<keyword evidence="5" id="KW-1185">Reference proteome</keyword>
<keyword evidence="2" id="KW-0408">Iron</keyword>
<dbReference type="Proteomes" id="UP000276223">
    <property type="component" value="Unassembled WGS sequence"/>
</dbReference>
<dbReference type="InterPro" id="IPR006638">
    <property type="entry name" value="Elp3/MiaA/NifB-like_rSAM"/>
</dbReference>
<dbReference type="PANTHER" id="PTHR13932">
    <property type="entry name" value="COPROPORPHYRINIGEN III OXIDASE"/>
    <property type="match status" value="1"/>
</dbReference>
<dbReference type="SFLD" id="SFLDG01065">
    <property type="entry name" value="anaerobic_coproporphyrinogen-I"/>
    <property type="match status" value="1"/>
</dbReference>
<comment type="function">
    <text evidence="2">Probably acts as a heme chaperone, transferring heme to an unknown acceptor. Binds one molecule of heme per monomer, possibly covalently. Binds 1 [4Fe-4S] cluster. The cluster is coordinated with 3 cysteines and an exchangeable S-adenosyl-L-methionine.</text>
</comment>
<evidence type="ECO:0000313" key="5">
    <source>
        <dbReference type="Proteomes" id="UP000276223"/>
    </source>
</evidence>
<dbReference type="EMBL" id="RJVA01000009">
    <property type="protein sequence ID" value="ROR03246.1"/>
    <property type="molecule type" value="Genomic_DNA"/>
</dbReference>
<dbReference type="GO" id="GO:0005737">
    <property type="term" value="C:cytoplasm"/>
    <property type="evidence" value="ECO:0007669"/>
    <property type="project" value="UniProtKB-SubCell"/>
</dbReference>
<name>A0A3N1VKA3_9BACT</name>
<dbReference type="SUPFAM" id="SSF102114">
    <property type="entry name" value="Radical SAM enzymes"/>
    <property type="match status" value="1"/>
</dbReference>
<keyword evidence="2" id="KW-0411">Iron-sulfur</keyword>
<dbReference type="CDD" id="cd01335">
    <property type="entry name" value="Radical_SAM"/>
    <property type="match status" value="1"/>
</dbReference>
<dbReference type="SFLD" id="SFLDF00288">
    <property type="entry name" value="HemN-like__clustered_with_nucl"/>
    <property type="match status" value="1"/>
</dbReference>
<dbReference type="InterPro" id="IPR007197">
    <property type="entry name" value="rSAM"/>
</dbReference>
<dbReference type="GO" id="GO:0004109">
    <property type="term" value="F:coproporphyrinogen oxidase activity"/>
    <property type="evidence" value="ECO:0007669"/>
    <property type="project" value="InterPro"/>
</dbReference>
<keyword evidence="2" id="KW-0963">Cytoplasm</keyword>